<dbReference type="Proteomes" id="UP000266841">
    <property type="component" value="Unassembled WGS sequence"/>
</dbReference>
<evidence type="ECO:0008006" key="4">
    <source>
        <dbReference type="Google" id="ProtNLM"/>
    </source>
</evidence>
<sequence length="184" mass="20101">GVNGAGGDDNTFDVGTVSAPDEVTPSTSRKLNTDNVPYSFARSPPIYNGSYQETNMQVPCEGFGWLGPDRLQGGQYAEGGEPEFYFILDLGSSIAIDRLRVRNRSWGNAYCTKDYEVSVSDSQDSGYGAPISGTLINSNAFTQDIAIGQSGRYVKFKALTYCLYSVALFYLEVLMVRKSCFVDI</sequence>
<evidence type="ECO:0000313" key="3">
    <source>
        <dbReference type="Proteomes" id="UP000266841"/>
    </source>
</evidence>
<keyword evidence="3" id="KW-1185">Reference proteome</keyword>
<dbReference type="EMBL" id="AGNL01045756">
    <property type="protein sequence ID" value="EJK48500.1"/>
    <property type="molecule type" value="Genomic_DNA"/>
</dbReference>
<dbReference type="Gene3D" id="2.60.120.260">
    <property type="entry name" value="Galactose-binding domain-like"/>
    <property type="match status" value="1"/>
</dbReference>
<evidence type="ECO:0000313" key="2">
    <source>
        <dbReference type="EMBL" id="EJK48500.1"/>
    </source>
</evidence>
<protein>
    <recommendedName>
        <fullName evidence="4">F5/8 type C domain-containing protein</fullName>
    </recommendedName>
</protein>
<gene>
    <name evidence="2" type="ORF">THAOC_32693</name>
</gene>
<reference evidence="2 3" key="1">
    <citation type="journal article" date="2012" name="Genome Biol.">
        <title>Genome and low-iron response of an oceanic diatom adapted to chronic iron limitation.</title>
        <authorList>
            <person name="Lommer M."/>
            <person name="Specht M."/>
            <person name="Roy A.S."/>
            <person name="Kraemer L."/>
            <person name="Andreson R."/>
            <person name="Gutowska M.A."/>
            <person name="Wolf J."/>
            <person name="Bergner S.V."/>
            <person name="Schilhabel M.B."/>
            <person name="Klostermeier U.C."/>
            <person name="Beiko R.G."/>
            <person name="Rosenstiel P."/>
            <person name="Hippler M."/>
            <person name="Laroche J."/>
        </authorList>
    </citation>
    <scope>NUCLEOTIDE SEQUENCE [LARGE SCALE GENOMIC DNA]</scope>
    <source>
        <strain evidence="2 3">CCMP1005</strain>
    </source>
</reference>
<dbReference type="InterPro" id="IPR008979">
    <property type="entry name" value="Galactose-bd-like_sf"/>
</dbReference>
<feature type="region of interest" description="Disordered" evidence="1">
    <location>
        <begin position="1"/>
        <end position="35"/>
    </location>
</feature>
<feature type="non-terminal residue" evidence="2">
    <location>
        <position position="1"/>
    </location>
</feature>
<feature type="compositionally biased region" description="Polar residues" evidence="1">
    <location>
        <begin position="24"/>
        <end position="35"/>
    </location>
</feature>
<dbReference type="SUPFAM" id="SSF49785">
    <property type="entry name" value="Galactose-binding domain-like"/>
    <property type="match status" value="1"/>
</dbReference>
<comment type="caution">
    <text evidence="2">The sequence shown here is derived from an EMBL/GenBank/DDBJ whole genome shotgun (WGS) entry which is preliminary data.</text>
</comment>
<dbReference type="AlphaFoldDB" id="K0R6K7"/>
<proteinExistence type="predicted"/>
<accession>K0R6K7</accession>
<evidence type="ECO:0000256" key="1">
    <source>
        <dbReference type="SAM" id="MobiDB-lite"/>
    </source>
</evidence>
<organism evidence="2 3">
    <name type="scientific">Thalassiosira oceanica</name>
    <name type="common">Marine diatom</name>
    <dbReference type="NCBI Taxonomy" id="159749"/>
    <lineage>
        <taxon>Eukaryota</taxon>
        <taxon>Sar</taxon>
        <taxon>Stramenopiles</taxon>
        <taxon>Ochrophyta</taxon>
        <taxon>Bacillariophyta</taxon>
        <taxon>Coscinodiscophyceae</taxon>
        <taxon>Thalassiosirophycidae</taxon>
        <taxon>Thalassiosirales</taxon>
        <taxon>Thalassiosiraceae</taxon>
        <taxon>Thalassiosira</taxon>
    </lineage>
</organism>
<name>K0R6K7_THAOC</name>